<proteinExistence type="predicted"/>
<comment type="caution">
    <text evidence="1">The sequence shown here is derived from an EMBL/GenBank/DDBJ whole genome shotgun (WGS) entry which is preliminary data.</text>
</comment>
<accession>A0A7K4BYN9</accession>
<dbReference type="AlphaFoldDB" id="A0A7K4BYN9"/>
<gene>
    <name evidence="1" type="ORF">GX950_00880</name>
</gene>
<sequence length="55" mass="6393">MGYEHINSKGTKYYLHSRGRLFFFSKNPEDSIDLPSGYIVVENQKTGLPMIKKQE</sequence>
<reference evidence="1 2" key="1">
    <citation type="journal article" date="2020" name="Biotechnol. Biofuels">
        <title>New insights from the biogas microbiome by comprehensive genome-resolved metagenomics of nearly 1600 species originating from multiple anaerobic digesters.</title>
        <authorList>
            <person name="Campanaro S."/>
            <person name="Treu L."/>
            <person name="Rodriguez-R L.M."/>
            <person name="Kovalovszki A."/>
            <person name="Ziels R.M."/>
            <person name="Maus I."/>
            <person name="Zhu X."/>
            <person name="Kougias P.G."/>
            <person name="Basile A."/>
            <person name="Luo G."/>
            <person name="Schluter A."/>
            <person name="Konstantinidis K.T."/>
            <person name="Angelidaki I."/>
        </authorList>
    </citation>
    <scope>NUCLEOTIDE SEQUENCE [LARGE SCALE GENOMIC DNA]</scope>
    <source>
        <strain evidence="1">AS22ysBPME_79</strain>
    </source>
</reference>
<protein>
    <submittedName>
        <fullName evidence="1">Uncharacterized protein</fullName>
    </submittedName>
</protein>
<evidence type="ECO:0000313" key="2">
    <source>
        <dbReference type="Proteomes" id="UP000526302"/>
    </source>
</evidence>
<dbReference type="Proteomes" id="UP000526302">
    <property type="component" value="Unassembled WGS sequence"/>
</dbReference>
<organism evidence="1 2">
    <name type="scientific">Candidatus Iainarchaeum sp</name>
    <dbReference type="NCBI Taxonomy" id="3101447"/>
    <lineage>
        <taxon>Archaea</taxon>
        <taxon>Candidatus Iainarchaeota</taxon>
        <taxon>Candidatus Iainarchaeia</taxon>
        <taxon>Candidatus Iainarchaeales</taxon>
        <taxon>Candidatus Iainarchaeaceae</taxon>
        <taxon>Candidatus Iainarchaeum</taxon>
    </lineage>
</organism>
<evidence type="ECO:0000313" key="1">
    <source>
        <dbReference type="EMBL" id="NMA44353.1"/>
    </source>
</evidence>
<name>A0A7K4BYN9_9ARCH</name>
<dbReference type="EMBL" id="JAAZKV010000007">
    <property type="protein sequence ID" value="NMA44353.1"/>
    <property type="molecule type" value="Genomic_DNA"/>
</dbReference>